<dbReference type="CTD" id="436943"/>
<protein>
    <recommendedName>
        <fullName evidence="1">Alpha-crystallin B chain</fullName>
    </recommendedName>
    <alternativeName>
        <fullName evidence="5">Alpha(B)-crystallin</fullName>
    </alternativeName>
</protein>
<dbReference type="GO" id="GO:0005212">
    <property type="term" value="F:structural constituent of eye lens"/>
    <property type="evidence" value="ECO:0007669"/>
    <property type="project" value="UniProtKB-KW"/>
</dbReference>
<evidence type="ECO:0000256" key="7">
    <source>
        <dbReference type="RuleBase" id="RU003616"/>
    </source>
</evidence>
<evidence type="ECO:0000256" key="3">
    <source>
        <dbReference type="ARBA" id="ARBA00022723"/>
    </source>
</evidence>
<dbReference type="OrthoDB" id="1431247at2759"/>
<evidence type="ECO:0000256" key="4">
    <source>
        <dbReference type="ARBA" id="ARBA00022833"/>
    </source>
</evidence>
<dbReference type="GO" id="GO:0051082">
    <property type="term" value="F:unfolded protein binding"/>
    <property type="evidence" value="ECO:0007669"/>
    <property type="project" value="TreeGrafter"/>
</dbReference>
<reference evidence="9" key="1">
    <citation type="submission" date="2020-06" db="EMBL/GenBank/DDBJ databases">
        <authorList>
            <consortium name="Wellcome Sanger Institute Data Sharing"/>
        </authorList>
    </citation>
    <scope>NUCLEOTIDE SEQUENCE [LARGE SCALE GENOMIC DNA]</scope>
</reference>
<reference evidence="9" key="2">
    <citation type="submission" date="2025-08" db="UniProtKB">
        <authorList>
            <consortium name="Ensembl"/>
        </authorList>
    </citation>
    <scope>IDENTIFICATION</scope>
</reference>
<evidence type="ECO:0000256" key="2">
    <source>
        <dbReference type="ARBA" id="ARBA00022613"/>
    </source>
</evidence>
<dbReference type="GO" id="GO:0046872">
    <property type="term" value="F:metal ion binding"/>
    <property type="evidence" value="ECO:0007669"/>
    <property type="project" value="UniProtKB-KW"/>
</dbReference>
<reference evidence="9" key="3">
    <citation type="submission" date="2025-09" db="UniProtKB">
        <authorList>
            <consortium name="Ensembl"/>
        </authorList>
    </citation>
    <scope>IDENTIFICATION</scope>
</reference>
<evidence type="ECO:0000313" key="9">
    <source>
        <dbReference type="Ensembl" id="ENSGWIP00000046601.1"/>
    </source>
</evidence>
<keyword evidence="2" id="KW-0273">Eye lens protein</keyword>
<evidence type="ECO:0000256" key="5">
    <source>
        <dbReference type="ARBA" id="ARBA00030175"/>
    </source>
</evidence>
<name>A0A8C5HKE5_GOUWI</name>
<dbReference type="InterPro" id="IPR002068">
    <property type="entry name" value="A-crystallin/Hsp20_dom"/>
</dbReference>
<evidence type="ECO:0000259" key="8">
    <source>
        <dbReference type="PROSITE" id="PS01031"/>
    </source>
</evidence>
<dbReference type="Pfam" id="PF00011">
    <property type="entry name" value="HSP20"/>
    <property type="match status" value="1"/>
</dbReference>
<dbReference type="GO" id="GO:0005634">
    <property type="term" value="C:nucleus"/>
    <property type="evidence" value="ECO:0007669"/>
    <property type="project" value="TreeGrafter"/>
</dbReference>
<dbReference type="PANTHER" id="PTHR45640">
    <property type="entry name" value="HEAT SHOCK PROTEIN HSP-12.2-RELATED"/>
    <property type="match status" value="1"/>
</dbReference>
<evidence type="ECO:0000256" key="1">
    <source>
        <dbReference type="ARBA" id="ARBA00018516"/>
    </source>
</evidence>
<dbReference type="Proteomes" id="UP000694680">
    <property type="component" value="Chromosome 14"/>
</dbReference>
<dbReference type="Ensembl" id="ENSGWIT00000050435.1">
    <property type="protein sequence ID" value="ENSGWIP00000046601.1"/>
    <property type="gene ID" value="ENSGWIG00000023004.1"/>
</dbReference>
<dbReference type="GO" id="GO:0042026">
    <property type="term" value="P:protein refolding"/>
    <property type="evidence" value="ECO:0007669"/>
    <property type="project" value="TreeGrafter"/>
</dbReference>
<dbReference type="PRINTS" id="PR00299">
    <property type="entry name" value="ACRYSTALLIN"/>
</dbReference>
<proteinExistence type="inferred from homology"/>
<gene>
    <name evidence="9" type="primary">cryabb</name>
</gene>
<dbReference type="PANTHER" id="PTHR45640:SF5">
    <property type="entry name" value="ALPHA-CRYSTALLIN B CHAIN"/>
    <property type="match status" value="1"/>
</dbReference>
<dbReference type="PROSITE" id="PS01031">
    <property type="entry name" value="SHSP"/>
    <property type="match status" value="1"/>
</dbReference>
<keyword evidence="10" id="KW-1185">Reference proteome</keyword>
<dbReference type="RefSeq" id="XP_028322651.1">
    <property type="nucleotide sequence ID" value="XM_028466850.1"/>
</dbReference>
<organism evidence="9 10">
    <name type="scientific">Gouania willdenowi</name>
    <name type="common">Blunt-snouted clingfish</name>
    <name type="synonym">Lepadogaster willdenowi</name>
    <dbReference type="NCBI Taxonomy" id="441366"/>
    <lineage>
        <taxon>Eukaryota</taxon>
        <taxon>Metazoa</taxon>
        <taxon>Chordata</taxon>
        <taxon>Craniata</taxon>
        <taxon>Vertebrata</taxon>
        <taxon>Euteleostomi</taxon>
        <taxon>Actinopterygii</taxon>
        <taxon>Neopterygii</taxon>
        <taxon>Teleostei</taxon>
        <taxon>Neoteleostei</taxon>
        <taxon>Acanthomorphata</taxon>
        <taxon>Ovalentaria</taxon>
        <taxon>Blenniimorphae</taxon>
        <taxon>Blenniiformes</taxon>
        <taxon>Gobiesocoidei</taxon>
        <taxon>Gobiesocidae</taxon>
        <taxon>Gobiesocinae</taxon>
        <taxon>Gouania</taxon>
    </lineage>
</organism>
<dbReference type="GeneID" id="114475764"/>
<dbReference type="GO" id="GO:0005737">
    <property type="term" value="C:cytoplasm"/>
    <property type="evidence" value="ECO:0007669"/>
    <property type="project" value="TreeGrafter"/>
</dbReference>
<keyword evidence="4" id="KW-0862">Zinc</keyword>
<feature type="domain" description="SHSP" evidence="8">
    <location>
        <begin position="47"/>
        <end position="154"/>
    </location>
</feature>
<evidence type="ECO:0000313" key="10">
    <source>
        <dbReference type="Proteomes" id="UP000694680"/>
    </source>
</evidence>
<dbReference type="Gene3D" id="2.60.40.790">
    <property type="match status" value="1"/>
</dbReference>
<dbReference type="InterPro" id="IPR008978">
    <property type="entry name" value="HSP20-like_chaperone"/>
</dbReference>
<dbReference type="GO" id="GO:0043066">
    <property type="term" value="P:negative regulation of apoptotic process"/>
    <property type="evidence" value="ECO:0007669"/>
    <property type="project" value="TreeGrafter"/>
</dbReference>
<accession>A0A8C5HKE5</accession>
<dbReference type="AlphaFoldDB" id="A0A8C5HKE5"/>
<evidence type="ECO:0000256" key="6">
    <source>
        <dbReference type="PROSITE-ProRule" id="PRU00285"/>
    </source>
</evidence>
<comment type="similarity">
    <text evidence="6 7">Belongs to the small heat shock protein (HSP20) family.</text>
</comment>
<keyword evidence="3" id="KW-0479">Metal-binding</keyword>
<sequence>MDIPIQHPWYHRGLPRRLSDSSLIEPDWHLMWPFPWSFPWMRPLFTRWFNWPDNGQSEMRLEKDRYVIYLDVKHFSPEELSVSVGDGFITIHAKHVDRRDDHGFVSREFLRKYSLPSGVLGSEVTSTLSSDGMLTVTAPWANPGPERSIPVTCNDGTPKKKT</sequence>
<dbReference type="SUPFAM" id="SSF49764">
    <property type="entry name" value="HSP20-like chaperones"/>
    <property type="match status" value="1"/>
</dbReference>
<dbReference type="InterPro" id="IPR001436">
    <property type="entry name" value="Alpha-crystallin/sHSP_animal"/>
</dbReference>
<dbReference type="GO" id="GO:0009408">
    <property type="term" value="P:response to heat"/>
    <property type="evidence" value="ECO:0007669"/>
    <property type="project" value="TreeGrafter"/>
</dbReference>